<accession>A0ABM8BT38</accession>
<gene>
    <name evidence="2" type="ORF">SHM_04260</name>
</gene>
<evidence type="ECO:0000313" key="2">
    <source>
        <dbReference type="EMBL" id="BDT02780.1"/>
    </source>
</evidence>
<reference evidence="2 3" key="1">
    <citation type="journal article" date="2022" name="Front. Microbiol.">
        <title>Male-killing mechanisms vary between Spiroplasma species.</title>
        <authorList>
            <person name="Arai H."/>
            <person name="Inoue M."/>
            <person name="Kageyama D."/>
        </authorList>
    </citation>
    <scope>NUCLEOTIDE SEQUENCE [LARGE SCALE GENOMIC DNA]</scope>
    <source>
        <strain evidence="3">sHm</strain>
    </source>
</reference>
<dbReference type="Pfam" id="PF23343">
    <property type="entry name" value="REP_ORF2-G2P"/>
    <property type="match status" value="1"/>
</dbReference>
<sequence length="203" mass="24407">MQDINKAKHDIAIFFKRLKRWWNNPKRVKYLGELKYMYVYEYQKRGAIHFHILFNRKIHKSMLPQWWPFAFNDVRVVKKGTNENIVKYLSKYVVKVQNDIKYQNQYDLGVRAYAFSRNCSNPKVVKGQKIMLYQRLIDASINALHTQFFKKKIDNLGRTILFGGSFDTTVFGDNFKDYDEYISIDSIRFRNAIKRVPRILHLH</sequence>
<proteinExistence type="predicted"/>
<organism evidence="2 3">
    <name type="scientific">Spiroplasma ixodetis</name>
    <dbReference type="NCBI Taxonomy" id="2141"/>
    <lineage>
        <taxon>Bacteria</taxon>
        <taxon>Bacillati</taxon>
        <taxon>Mycoplasmatota</taxon>
        <taxon>Mollicutes</taxon>
        <taxon>Entomoplasmatales</taxon>
        <taxon>Spiroplasmataceae</taxon>
        <taxon>Spiroplasma</taxon>
    </lineage>
</organism>
<name>A0ABM8BT38_9MOLU</name>
<evidence type="ECO:0000259" key="1">
    <source>
        <dbReference type="Pfam" id="PF23343"/>
    </source>
</evidence>
<evidence type="ECO:0000313" key="3">
    <source>
        <dbReference type="Proteomes" id="UP001163387"/>
    </source>
</evidence>
<dbReference type="Proteomes" id="UP001163387">
    <property type="component" value="Chromosome"/>
</dbReference>
<keyword evidence="3" id="KW-1185">Reference proteome</keyword>
<protein>
    <recommendedName>
        <fullName evidence="1">Replication-associated protein ORF2/G2P domain-containing protein</fullName>
    </recommendedName>
</protein>
<dbReference type="EMBL" id="AP026933">
    <property type="protein sequence ID" value="BDT02780.1"/>
    <property type="molecule type" value="Genomic_DNA"/>
</dbReference>
<dbReference type="InterPro" id="IPR056906">
    <property type="entry name" value="ORF2/G2P_dom"/>
</dbReference>
<feature type="domain" description="Replication-associated protein ORF2/G2P" evidence="1">
    <location>
        <begin position="5"/>
        <end position="95"/>
    </location>
</feature>